<dbReference type="PROSITE" id="PS50937">
    <property type="entry name" value="HTH_MERR_2"/>
    <property type="match status" value="1"/>
</dbReference>
<dbReference type="CDD" id="cd01109">
    <property type="entry name" value="HTH_YyaN"/>
    <property type="match status" value="1"/>
</dbReference>
<evidence type="ECO:0000313" key="3">
    <source>
        <dbReference type="EMBL" id="GGJ88078.1"/>
    </source>
</evidence>
<dbReference type="EMBL" id="BMOE01000020">
    <property type="protein sequence ID" value="GGJ88078.1"/>
    <property type="molecule type" value="Genomic_DNA"/>
</dbReference>
<keyword evidence="4" id="KW-1185">Reference proteome</keyword>
<keyword evidence="1" id="KW-0238">DNA-binding</keyword>
<reference evidence="3" key="2">
    <citation type="submission" date="2020-09" db="EMBL/GenBank/DDBJ databases">
        <authorList>
            <person name="Sun Q."/>
            <person name="Ohkuma M."/>
        </authorList>
    </citation>
    <scope>NUCLEOTIDE SEQUENCE</scope>
    <source>
        <strain evidence="3">JCM 14371</strain>
    </source>
</reference>
<proteinExistence type="predicted"/>
<dbReference type="Proteomes" id="UP000635726">
    <property type="component" value="Unassembled WGS sequence"/>
</dbReference>
<evidence type="ECO:0000259" key="2">
    <source>
        <dbReference type="PROSITE" id="PS50937"/>
    </source>
</evidence>
<dbReference type="SUPFAM" id="SSF46955">
    <property type="entry name" value="Putative DNA-binding domain"/>
    <property type="match status" value="1"/>
</dbReference>
<comment type="caution">
    <text evidence="3">The sequence shown here is derived from an EMBL/GenBank/DDBJ whole genome shotgun (WGS) entry which is preliminary data.</text>
</comment>
<dbReference type="PANTHER" id="PTHR30204">
    <property type="entry name" value="REDOX-CYCLING DRUG-SENSING TRANSCRIPTIONAL ACTIVATOR SOXR"/>
    <property type="match status" value="1"/>
</dbReference>
<dbReference type="SMART" id="SM00422">
    <property type="entry name" value="HTH_MERR"/>
    <property type="match status" value="1"/>
</dbReference>
<reference evidence="3" key="1">
    <citation type="journal article" date="2014" name="Int. J. Syst. Evol. Microbiol.">
        <title>Complete genome sequence of Corynebacterium casei LMG S-19264T (=DSM 44701T), isolated from a smear-ripened cheese.</title>
        <authorList>
            <consortium name="US DOE Joint Genome Institute (JGI-PGF)"/>
            <person name="Walter F."/>
            <person name="Albersmeier A."/>
            <person name="Kalinowski J."/>
            <person name="Ruckert C."/>
        </authorList>
    </citation>
    <scope>NUCLEOTIDE SEQUENCE</scope>
    <source>
        <strain evidence="3">JCM 14371</strain>
    </source>
</reference>
<evidence type="ECO:0000256" key="1">
    <source>
        <dbReference type="ARBA" id="ARBA00023125"/>
    </source>
</evidence>
<evidence type="ECO:0000313" key="4">
    <source>
        <dbReference type="Proteomes" id="UP000635726"/>
    </source>
</evidence>
<dbReference type="PRINTS" id="PR00040">
    <property type="entry name" value="HTHMERR"/>
</dbReference>
<dbReference type="AlphaFoldDB" id="A0A917UVE8"/>
<dbReference type="GO" id="GO:0003677">
    <property type="term" value="F:DNA binding"/>
    <property type="evidence" value="ECO:0007669"/>
    <property type="project" value="UniProtKB-KW"/>
</dbReference>
<gene>
    <name evidence="3" type="ORF">GCM10008939_35150</name>
</gene>
<dbReference type="InterPro" id="IPR000551">
    <property type="entry name" value="MerR-type_HTH_dom"/>
</dbReference>
<dbReference type="Pfam" id="PF13411">
    <property type="entry name" value="MerR_1"/>
    <property type="match status" value="1"/>
</dbReference>
<sequence length="126" mass="14673">MTEHLQEKLSIGDAALRLGVSAHTLRYYERVGLLEVPRLSSTQRRYGPQELEWLRFLLALRATGMPMQLIRRYVDLVHTGENTVTERKGLLLEHQRAVETQIAALHESLGAIERKIRWYDHEEQVN</sequence>
<protein>
    <submittedName>
        <fullName evidence="3">MerR family transcriptional regulator</fullName>
    </submittedName>
</protein>
<dbReference type="Gene3D" id="1.10.1660.10">
    <property type="match status" value="1"/>
</dbReference>
<dbReference type="PROSITE" id="PS00552">
    <property type="entry name" value="HTH_MERR_1"/>
    <property type="match status" value="1"/>
</dbReference>
<dbReference type="PANTHER" id="PTHR30204:SF98">
    <property type="entry name" value="HTH-TYPE TRANSCRIPTIONAL REGULATOR ADHR"/>
    <property type="match status" value="1"/>
</dbReference>
<organism evidence="3 4">
    <name type="scientific">Deinococcus aquiradiocola</name>
    <dbReference type="NCBI Taxonomy" id="393059"/>
    <lineage>
        <taxon>Bacteria</taxon>
        <taxon>Thermotogati</taxon>
        <taxon>Deinococcota</taxon>
        <taxon>Deinococci</taxon>
        <taxon>Deinococcales</taxon>
        <taxon>Deinococcaceae</taxon>
        <taxon>Deinococcus</taxon>
    </lineage>
</organism>
<name>A0A917UVE8_9DEIO</name>
<feature type="domain" description="HTH merR-type" evidence="2">
    <location>
        <begin position="8"/>
        <end position="76"/>
    </location>
</feature>
<dbReference type="GO" id="GO:0003700">
    <property type="term" value="F:DNA-binding transcription factor activity"/>
    <property type="evidence" value="ECO:0007669"/>
    <property type="project" value="InterPro"/>
</dbReference>
<dbReference type="RefSeq" id="WP_188964617.1">
    <property type="nucleotide sequence ID" value="NZ_BMOE01000020.1"/>
</dbReference>
<dbReference type="InterPro" id="IPR047057">
    <property type="entry name" value="MerR_fam"/>
</dbReference>
<accession>A0A917UVE8</accession>
<dbReference type="InterPro" id="IPR009061">
    <property type="entry name" value="DNA-bd_dom_put_sf"/>
</dbReference>